<dbReference type="InterPro" id="IPR025629">
    <property type="entry name" value="DUF4287"/>
</dbReference>
<organism evidence="5">
    <name type="scientific">freshwater metagenome</name>
    <dbReference type="NCBI Taxonomy" id="449393"/>
    <lineage>
        <taxon>unclassified sequences</taxon>
        <taxon>metagenomes</taxon>
        <taxon>ecological metagenomes</taxon>
    </lineage>
</organism>
<protein>
    <submittedName>
        <fullName evidence="5">Unannotated protein</fullName>
    </submittedName>
</protein>
<evidence type="ECO:0000313" key="3">
    <source>
        <dbReference type="EMBL" id="CAB4896088.1"/>
    </source>
</evidence>
<dbReference type="EMBL" id="CAEZYD010000009">
    <property type="protein sequence ID" value="CAB4710219.1"/>
    <property type="molecule type" value="Genomic_DNA"/>
</dbReference>
<dbReference type="SUPFAM" id="SSF159888">
    <property type="entry name" value="YdhG-like"/>
    <property type="match status" value="1"/>
</dbReference>
<dbReference type="EMBL" id="CAFAAZ010000007">
    <property type="protein sequence ID" value="CAB4823058.1"/>
    <property type="molecule type" value="Genomic_DNA"/>
</dbReference>
<dbReference type="EMBL" id="CAFBPT010000003">
    <property type="protein sequence ID" value="CAB5025482.1"/>
    <property type="molecule type" value="Genomic_DNA"/>
</dbReference>
<dbReference type="EMBL" id="CAFBNU010000008">
    <property type="protein sequence ID" value="CAB4965819.1"/>
    <property type="molecule type" value="Genomic_DNA"/>
</dbReference>
<evidence type="ECO:0000313" key="2">
    <source>
        <dbReference type="EMBL" id="CAB4823058.1"/>
    </source>
</evidence>
<dbReference type="EMBL" id="CAFBMA010000006">
    <property type="protein sequence ID" value="CAB4896088.1"/>
    <property type="molecule type" value="Genomic_DNA"/>
</dbReference>
<gene>
    <name evidence="1" type="ORF">UFOPK2652_00746</name>
    <name evidence="2" type="ORF">UFOPK3128_00941</name>
    <name evidence="3" type="ORF">UFOPK3511_00757</name>
    <name evidence="4" type="ORF">UFOPK3880_00898</name>
    <name evidence="5" type="ORF">UFOPK4146_00515</name>
</gene>
<sequence length="184" mass="20813">MPPKDPSREAHFPLIEKKYGEKMSYWFKIMAKLEGQKYPEQIAHLRENYGFSQAHANALVMYSRGSKSAKRFDTPAAFYKSVTSEQAKTMRAIFKVITAKYPKAELVIAWNQPMLRIDGHYVFGASASSKRILMSPWSSDVIADFAPLMADLVVLKKTIGVPNDWEVDAKLILALVKARIAETK</sequence>
<evidence type="ECO:0000313" key="4">
    <source>
        <dbReference type="EMBL" id="CAB4965819.1"/>
    </source>
</evidence>
<reference evidence="5" key="1">
    <citation type="submission" date="2020-05" db="EMBL/GenBank/DDBJ databases">
        <authorList>
            <person name="Chiriac C."/>
            <person name="Salcher M."/>
            <person name="Ghai R."/>
            <person name="Kavagutti S V."/>
        </authorList>
    </citation>
    <scope>NUCLEOTIDE SEQUENCE</scope>
</reference>
<accession>A0A6J7R9M9</accession>
<name>A0A6J7R9M9_9ZZZZ</name>
<evidence type="ECO:0000313" key="1">
    <source>
        <dbReference type="EMBL" id="CAB4710219.1"/>
    </source>
</evidence>
<evidence type="ECO:0000313" key="5">
    <source>
        <dbReference type="EMBL" id="CAB5025482.1"/>
    </source>
</evidence>
<dbReference type="Pfam" id="PF14117">
    <property type="entry name" value="DUF4287"/>
    <property type="match status" value="1"/>
</dbReference>
<dbReference type="Gene3D" id="3.90.1150.200">
    <property type="match status" value="1"/>
</dbReference>
<dbReference type="AlphaFoldDB" id="A0A6J7R9M9"/>
<proteinExistence type="predicted"/>